<feature type="transmembrane region" description="Helical" evidence="1">
    <location>
        <begin position="29"/>
        <end position="45"/>
    </location>
</feature>
<gene>
    <name evidence="2" type="ORF">METZ01_LOCUS360407</name>
</gene>
<sequence>WHVKWVSVILIVVATAARSEGSIPHIDLWFGLLGTLGWLWVGMLWHDRALILLNGVLVTLIGMGLINFYFGV</sequence>
<keyword evidence="1" id="KW-1133">Transmembrane helix</keyword>
<dbReference type="InterPro" id="IPR046682">
    <property type="entry name" value="DUF6552"/>
</dbReference>
<accession>A0A382SCG5</accession>
<dbReference type="AlphaFoldDB" id="A0A382SCG5"/>
<proteinExistence type="predicted"/>
<feature type="transmembrane region" description="Helical" evidence="1">
    <location>
        <begin position="52"/>
        <end position="70"/>
    </location>
</feature>
<feature type="non-terminal residue" evidence="2">
    <location>
        <position position="1"/>
    </location>
</feature>
<evidence type="ECO:0000313" key="2">
    <source>
        <dbReference type="EMBL" id="SVD07553.1"/>
    </source>
</evidence>
<keyword evidence="1" id="KW-0812">Transmembrane</keyword>
<dbReference type="EMBL" id="UINC01128044">
    <property type="protein sequence ID" value="SVD07553.1"/>
    <property type="molecule type" value="Genomic_DNA"/>
</dbReference>
<dbReference type="Pfam" id="PF20189">
    <property type="entry name" value="DUF6552"/>
    <property type="match status" value="1"/>
</dbReference>
<organism evidence="2">
    <name type="scientific">marine metagenome</name>
    <dbReference type="NCBI Taxonomy" id="408172"/>
    <lineage>
        <taxon>unclassified sequences</taxon>
        <taxon>metagenomes</taxon>
        <taxon>ecological metagenomes</taxon>
    </lineage>
</organism>
<protein>
    <submittedName>
        <fullName evidence="2">Uncharacterized protein</fullName>
    </submittedName>
</protein>
<name>A0A382SCG5_9ZZZZ</name>
<keyword evidence="1" id="KW-0472">Membrane</keyword>
<evidence type="ECO:0000256" key="1">
    <source>
        <dbReference type="SAM" id="Phobius"/>
    </source>
</evidence>
<reference evidence="2" key="1">
    <citation type="submission" date="2018-05" db="EMBL/GenBank/DDBJ databases">
        <authorList>
            <person name="Lanie J.A."/>
            <person name="Ng W.-L."/>
            <person name="Kazmierczak K.M."/>
            <person name="Andrzejewski T.M."/>
            <person name="Davidsen T.M."/>
            <person name="Wayne K.J."/>
            <person name="Tettelin H."/>
            <person name="Glass J.I."/>
            <person name="Rusch D."/>
            <person name="Podicherti R."/>
            <person name="Tsui H.-C.T."/>
            <person name="Winkler M.E."/>
        </authorList>
    </citation>
    <scope>NUCLEOTIDE SEQUENCE</scope>
</reference>